<keyword evidence="5" id="KW-0963">Cytoplasm</keyword>
<comment type="function">
    <text evidence="5">An FAD-requiring monooxygenase active on some tetracycline antibiotic derivatives, which leads to their inactivation. Hydroxylates carbon 11a of tetracycline and some analogs.</text>
</comment>
<dbReference type="InterPro" id="IPR036188">
    <property type="entry name" value="FAD/NAD-bd_sf"/>
</dbReference>
<proteinExistence type="inferred from homology"/>
<dbReference type="SUPFAM" id="SSF51905">
    <property type="entry name" value="FAD/NAD(P)-binding domain"/>
    <property type="match status" value="1"/>
</dbReference>
<evidence type="ECO:0000256" key="5">
    <source>
        <dbReference type="HAMAP-Rule" id="MF_00845"/>
    </source>
</evidence>
<organism evidence="7 8">
    <name type="scientific">Staphylococcus simiae CCM 7213 = CCUG 51256</name>
    <dbReference type="NCBI Taxonomy" id="911238"/>
    <lineage>
        <taxon>Bacteria</taxon>
        <taxon>Bacillati</taxon>
        <taxon>Bacillota</taxon>
        <taxon>Bacilli</taxon>
        <taxon>Bacillales</taxon>
        <taxon>Staphylococcaceae</taxon>
        <taxon>Staphylococcus</taxon>
    </lineage>
</organism>
<comment type="similarity">
    <text evidence="5">Belongs to the aromatic-ring hydroxylase family. TetX subfamily.</text>
</comment>
<feature type="domain" description="FAD-binding" evidence="6">
    <location>
        <begin position="11"/>
        <end position="334"/>
    </location>
</feature>
<gene>
    <name evidence="7" type="ORF">SS7213T_06156</name>
</gene>
<protein>
    <recommendedName>
        <fullName evidence="5">Flavin-dependent monooxygenase</fullName>
    </recommendedName>
    <alternativeName>
        <fullName evidence="5">TetX monooxygenase</fullName>
        <shortName evidence="5">TetX</shortName>
        <ecNumber evidence="5">1.14.13.-</ecNumber>
    </alternativeName>
</protein>
<dbReference type="InterPro" id="IPR002938">
    <property type="entry name" value="FAD-bd"/>
</dbReference>
<dbReference type="Pfam" id="PF01494">
    <property type="entry name" value="FAD_binding_3"/>
    <property type="match status" value="1"/>
</dbReference>
<keyword evidence="3 5" id="KW-0560">Oxidoreductase</keyword>
<comment type="subcellular location">
    <subcellularLocation>
        <location evidence="5">Cytoplasm</location>
    </subcellularLocation>
</comment>
<dbReference type="GO" id="GO:0046677">
    <property type="term" value="P:response to antibiotic"/>
    <property type="evidence" value="ECO:0007669"/>
    <property type="project" value="InterPro"/>
</dbReference>
<dbReference type="Gene3D" id="3.50.50.60">
    <property type="entry name" value="FAD/NAD(P)-binding domain"/>
    <property type="match status" value="1"/>
</dbReference>
<evidence type="ECO:0000259" key="6">
    <source>
        <dbReference type="Pfam" id="PF01494"/>
    </source>
</evidence>
<keyword evidence="8" id="KW-1185">Reference proteome</keyword>
<dbReference type="PANTHER" id="PTHR46972:SF1">
    <property type="entry name" value="FAD DEPENDENT OXIDOREDUCTASE DOMAIN-CONTAINING PROTEIN"/>
    <property type="match status" value="1"/>
</dbReference>
<evidence type="ECO:0000313" key="7">
    <source>
        <dbReference type="EMBL" id="EHJ08036.1"/>
    </source>
</evidence>
<keyword evidence="4 5" id="KW-0503">Monooxygenase</keyword>
<feature type="binding site" evidence="5">
    <location>
        <position position="303"/>
    </location>
    <ligand>
        <name>FAD</name>
        <dbReference type="ChEBI" id="CHEBI:57692"/>
    </ligand>
</feature>
<dbReference type="PATRIC" id="fig|911238.3.peg.1038"/>
<evidence type="ECO:0000313" key="8">
    <source>
        <dbReference type="Proteomes" id="UP000005413"/>
    </source>
</evidence>
<dbReference type="PRINTS" id="PR00420">
    <property type="entry name" value="RNGMNOXGNASE"/>
</dbReference>
<comment type="domain">
    <text evidence="5">Consists of an N-terminal FAD-binding domain with a Rossman fold and a C-terminal substrate-binding domain.</text>
</comment>
<dbReference type="GO" id="GO:0004497">
    <property type="term" value="F:monooxygenase activity"/>
    <property type="evidence" value="ECO:0007669"/>
    <property type="project" value="UniProtKB-UniRule"/>
</dbReference>
<keyword evidence="2 5" id="KW-0274">FAD</keyword>
<comment type="subunit">
    <text evidence="5">Monomer.</text>
</comment>
<evidence type="ECO:0000256" key="3">
    <source>
        <dbReference type="ARBA" id="ARBA00023002"/>
    </source>
</evidence>
<keyword evidence="5" id="KW-0547">Nucleotide-binding</keyword>
<dbReference type="PANTHER" id="PTHR46972">
    <property type="entry name" value="MONOOXYGENASE ASQM-RELATED"/>
    <property type="match status" value="1"/>
</dbReference>
<feature type="binding site" evidence="5">
    <location>
        <position position="48"/>
    </location>
    <ligand>
        <name>NADPH</name>
        <dbReference type="ChEBI" id="CHEBI:57783"/>
    </ligand>
</feature>
<dbReference type="GO" id="GO:0071949">
    <property type="term" value="F:FAD binding"/>
    <property type="evidence" value="ECO:0007669"/>
    <property type="project" value="InterPro"/>
</dbReference>
<dbReference type="HAMAP" id="MF_00845">
    <property type="entry name" value="TetX_monooxygenase"/>
    <property type="match status" value="1"/>
</dbReference>
<feature type="binding site" evidence="5">
    <location>
        <position position="55"/>
    </location>
    <ligand>
        <name>FAD</name>
        <dbReference type="ChEBI" id="CHEBI:57692"/>
    </ligand>
</feature>
<evidence type="ECO:0000256" key="1">
    <source>
        <dbReference type="ARBA" id="ARBA00022630"/>
    </source>
</evidence>
<reference evidence="7 8" key="1">
    <citation type="journal article" date="2012" name="BMC Genomics">
        <title>Comparative genomic analysis of the genus Staphylococcus including Staphylococcus aureus and its newly described sister species Staphylococcus simiae.</title>
        <authorList>
            <person name="Suzuki H."/>
            <person name="Lefebure T."/>
            <person name="Pavinski Bitar P."/>
            <person name="Stanhope M.J."/>
        </authorList>
    </citation>
    <scope>NUCLEOTIDE SEQUENCE [LARGE SCALE GENOMIC DNA]</scope>
    <source>
        <strain evidence="7 8">CCM 7213</strain>
    </source>
</reference>
<comment type="catalytic activity">
    <reaction evidence="5">
        <text>a tetracycline + NADPH + O2 + H(+) = an 11a-hydroxytetracycline + NADP(+) + H2O</text>
        <dbReference type="Rhea" id="RHEA:61444"/>
        <dbReference type="ChEBI" id="CHEBI:15377"/>
        <dbReference type="ChEBI" id="CHEBI:15378"/>
        <dbReference type="ChEBI" id="CHEBI:15379"/>
        <dbReference type="ChEBI" id="CHEBI:57783"/>
        <dbReference type="ChEBI" id="CHEBI:58349"/>
        <dbReference type="ChEBI" id="CHEBI:144644"/>
        <dbReference type="ChEBI" id="CHEBI:144645"/>
    </reaction>
</comment>
<evidence type="ECO:0000256" key="4">
    <source>
        <dbReference type="ARBA" id="ARBA00023033"/>
    </source>
</evidence>
<sequence>MSKKTIDHQQTEITIIGGGIGGLTLARVLHVNGVPVKVYENDASPNARTQGGQLDIHEYNGQVALKAAGLMDDFHNIIHEGGDAARILDTNGNVLLEEPSDDSNGRPEVLRGDLRRILMESLPDGVIQWDKKVTTVEEIDERQYQVTFKDGTTIATDTIIGADGAWSKVRKVLTDAMPDYTGLTFFETYLYNVDEDHPEAAAIVGQGAMYALTPGKGLTAHREANDIIHTYVQLRCTAEWVDQIDFNDKEAAINTISQAFEGWSPQLMTLLTESDSSVIPRKINALPDGLRWNHKPGITLIGDAAHVMAPSGEGANIAMLDSTELAQNIAKYPNDLDKAIQLYEEKMFERSAEAAQESHEAIDMVLGDNSPQSLINVFSGLDPNA</sequence>
<dbReference type="EC" id="1.14.13.-" evidence="5"/>
<evidence type="ECO:0000256" key="2">
    <source>
        <dbReference type="ARBA" id="ARBA00022827"/>
    </source>
</evidence>
<dbReference type="Proteomes" id="UP000005413">
    <property type="component" value="Unassembled WGS sequence"/>
</dbReference>
<name>G5JIE5_9STAP</name>
<dbReference type="GO" id="GO:0005737">
    <property type="term" value="C:cytoplasm"/>
    <property type="evidence" value="ECO:0007669"/>
    <property type="project" value="UniProtKB-SubCell"/>
</dbReference>
<feature type="binding site" evidence="5">
    <location>
        <position position="111"/>
    </location>
    <ligand>
        <name>FAD</name>
        <dbReference type="ChEBI" id="CHEBI:57692"/>
    </ligand>
</feature>
<comment type="cofactor">
    <cofactor evidence="5">
        <name>FAD</name>
        <dbReference type="ChEBI" id="CHEBI:57692"/>
    </cofactor>
</comment>
<keyword evidence="1 5" id="KW-0285">Flavoprotein</keyword>
<comment type="caution">
    <text evidence="7">The sequence shown here is derived from an EMBL/GenBank/DDBJ whole genome shotgun (WGS) entry which is preliminary data.</text>
</comment>
<dbReference type="AlphaFoldDB" id="G5JIE5"/>
<dbReference type="OrthoDB" id="9806565at2"/>
<accession>G5JIE5</accession>
<keyword evidence="5" id="KW-0521">NADP</keyword>
<dbReference type="InterPro" id="IPR043683">
    <property type="entry name" value="TetX_monooxygenase"/>
</dbReference>
<dbReference type="RefSeq" id="WP_002463797.1">
    <property type="nucleotide sequence ID" value="NZ_AEUN01000401.1"/>
</dbReference>
<dbReference type="EMBL" id="AEUN01000401">
    <property type="protein sequence ID" value="EHJ08036.1"/>
    <property type="molecule type" value="Genomic_DNA"/>
</dbReference>